<name>A0A9D9N7E8_9FIRM</name>
<reference evidence="1" key="1">
    <citation type="submission" date="2020-10" db="EMBL/GenBank/DDBJ databases">
        <authorList>
            <person name="Gilroy R."/>
        </authorList>
    </citation>
    <scope>NUCLEOTIDE SEQUENCE</scope>
    <source>
        <strain evidence="1">E3-2379</strain>
    </source>
</reference>
<dbReference type="InterPro" id="IPR010368">
    <property type="entry name" value="Com_YlbF"/>
</dbReference>
<dbReference type="Proteomes" id="UP000823618">
    <property type="component" value="Unassembled WGS sequence"/>
</dbReference>
<dbReference type="AlphaFoldDB" id="A0A9D9N7E8"/>
<reference evidence="1" key="2">
    <citation type="journal article" date="2021" name="PeerJ">
        <title>Extensive microbial diversity within the chicken gut microbiome revealed by metagenomics and culture.</title>
        <authorList>
            <person name="Gilroy R."/>
            <person name="Ravi A."/>
            <person name="Getino M."/>
            <person name="Pursley I."/>
            <person name="Horton D.L."/>
            <person name="Alikhan N.F."/>
            <person name="Baker D."/>
            <person name="Gharbi K."/>
            <person name="Hall N."/>
            <person name="Watson M."/>
            <person name="Adriaenssens E.M."/>
            <person name="Foster-Nyarko E."/>
            <person name="Jarju S."/>
            <person name="Secka A."/>
            <person name="Antonio M."/>
            <person name="Oren A."/>
            <person name="Chaudhuri R.R."/>
            <person name="La Ragione R."/>
            <person name="Hildebrand F."/>
            <person name="Pallen M.J."/>
        </authorList>
    </citation>
    <scope>NUCLEOTIDE SEQUENCE</scope>
    <source>
        <strain evidence="1">E3-2379</strain>
    </source>
</reference>
<comment type="caution">
    <text evidence="1">The sequence shown here is derived from an EMBL/GenBank/DDBJ whole genome shotgun (WGS) entry which is preliminary data.</text>
</comment>
<gene>
    <name evidence="1" type="ORF">IAC13_05020</name>
</gene>
<organism evidence="1 2">
    <name type="scientific">Candidatus Scybalomonas excrementavium</name>
    <dbReference type="NCBI Taxonomy" id="2840943"/>
    <lineage>
        <taxon>Bacteria</taxon>
        <taxon>Bacillati</taxon>
        <taxon>Bacillota</taxon>
        <taxon>Clostridia</taxon>
        <taxon>Lachnospirales</taxon>
        <taxon>Lachnospiraceae</taxon>
        <taxon>Lachnospiraceae incertae sedis</taxon>
        <taxon>Candidatus Scybalomonas</taxon>
    </lineage>
</organism>
<dbReference type="InterPro" id="IPR023378">
    <property type="entry name" value="YheA/YmcA-like_dom_sf"/>
</dbReference>
<accession>A0A9D9N7E8</accession>
<dbReference type="Pfam" id="PF06133">
    <property type="entry name" value="Com_YlbF"/>
    <property type="match status" value="1"/>
</dbReference>
<dbReference type="EMBL" id="JADIML010000139">
    <property type="protein sequence ID" value="MBO8463276.1"/>
    <property type="molecule type" value="Genomic_DNA"/>
</dbReference>
<sequence length="113" mass="13658">MDKTKELIEEIKHSKEYQDYQNLQKIIEKDGELFRRVNSYRKRAFLLHNSSHVGNVMQQVRELRAEYQQELNNEDVLQYLIAEQKVCKIIREISETIAKEIEIDYHFLEDESI</sequence>
<protein>
    <submittedName>
        <fullName evidence="1">YlbF family regulator</fullName>
    </submittedName>
</protein>
<proteinExistence type="predicted"/>
<evidence type="ECO:0000313" key="2">
    <source>
        <dbReference type="Proteomes" id="UP000823618"/>
    </source>
</evidence>
<evidence type="ECO:0000313" key="1">
    <source>
        <dbReference type="EMBL" id="MBO8463276.1"/>
    </source>
</evidence>
<dbReference type="Gene3D" id="1.20.1500.10">
    <property type="entry name" value="YheA/YmcA-like"/>
    <property type="match status" value="1"/>
</dbReference>
<dbReference type="SUPFAM" id="SSF158622">
    <property type="entry name" value="YheA/YmcA-like"/>
    <property type="match status" value="1"/>
</dbReference>